<dbReference type="InterPro" id="IPR013823">
    <property type="entry name" value="Ribosomal_bL12_C"/>
</dbReference>
<evidence type="ECO:0000313" key="2">
    <source>
        <dbReference type="EMBL" id="MDN4517540.1"/>
    </source>
</evidence>
<dbReference type="GO" id="GO:0005840">
    <property type="term" value="C:ribosome"/>
    <property type="evidence" value="ECO:0007669"/>
    <property type="project" value="UniProtKB-KW"/>
</dbReference>
<dbReference type="EMBL" id="JAUHTC010000030">
    <property type="protein sequence ID" value="MDN4517540.1"/>
    <property type="molecule type" value="Genomic_DNA"/>
</dbReference>
<dbReference type="Gene3D" id="3.30.1390.10">
    <property type="match status" value="1"/>
</dbReference>
<comment type="caution">
    <text evidence="2">The sequence shown here is derived from an EMBL/GenBank/DDBJ whole genome shotgun (WGS) entry which is preliminary data.</text>
</comment>
<accession>A0ABT8H9U9</accession>
<evidence type="ECO:0000259" key="1">
    <source>
        <dbReference type="Pfam" id="PF00542"/>
    </source>
</evidence>
<dbReference type="RefSeq" id="WP_011778060.1">
    <property type="nucleotide sequence ID" value="NZ_CP070380.1"/>
</dbReference>
<keyword evidence="3" id="KW-1185">Reference proteome</keyword>
<reference evidence="2" key="1">
    <citation type="submission" date="2023-07" db="EMBL/GenBank/DDBJ databases">
        <title>Degradation of tert-butanol by M. austroafricanum TBA100.</title>
        <authorList>
            <person name="Helbich S."/>
            <person name="Vainshtein Y."/>
        </authorList>
    </citation>
    <scope>NUCLEOTIDE SEQUENCE</scope>
    <source>
        <strain evidence="2">TBA100</strain>
    </source>
</reference>
<dbReference type="Proteomes" id="UP001172687">
    <property type="component" value="Unassembled WGS sequence"/>
</dbReference>
<dbReference type="Pfam" id="PF00542">
    <property type="entry name" value="Ribosomal_L12"/>
    <property type="match status" value="1"/>
</dbReference>
<gene>
    <name evidence="2" type="ORF">QYF68_06825</name>
</gene>
<protein>
    <submittedName>
        <fullName evidence="2">Ribosomal protein L7/L12</fullName>
    </submittedName>
</protein>
<sequence>MGLFGRSDNVDDVDDGGLRRRVDDLERRVAALEWALRGAGAQTEAAPAATGGGGWQVSPEVVQLALAGKKIQAIKLLREQTGLGLKESKDIVDNL</sequence>
<feature type="domain" description="Large ribosomal subunit protein bL12 C-terminal" evidence="1">
    <location>
        <begin position="66"/>
        <end position="94"/>
    </location>
</feature>
<dbReference type="InterPro" id="IPR014719">
    <property type="entry name" value="Ribosomal_bL12_C/ClpS-like"/>
</dbReference>
<evidence type="ECO:0000313" key="3">
    <source>
        <dbReference type="Proteomes" id="UP001172687"/>
    </source>
</evidence>
<keyword evidence="2" id="KW-0689">Ribosomal protein</keyword>
<proteinExistence type="predicted"/>
<keyword evidence="2" id="KW-0687">Ribonucleoprotein</keyword>
<dbReference type="SUPFAM" id="SSF54736">
    <property type="entry name" value="ClpS-like"/>
    <property type="match status" value="1"/>
</dbReference>
<name>A0ABT8H9U9_MYCAO</name>
<organism evidence="2 3">
    <name type="scientific">Mycolicibacterium austroafricanum</name>
    <name type="common">Mycobacterium austroafricanum</name>
    <dbReference type="NCBI Taxonomy" id="39687"/>
    <lineage>
        <taxon>Bacteria</taxon>
        <taxon>Bacillati</taxon>
        <taxon>Actinomycetota</taxon>
        <taxon>Actinomycetes</taxon>
        <taxon>Mycobacteriales</taxon>
        <taxon>Mycobacteriaceae</taxon>
        <taxon>Mycolicibacterium</taxon>
    </lineage>
</organism>